<dbReference type="PANTHER" id="PTHR43383:SF2">
    <property type="entry name" value="AMIDOHYDROLASE 2 FAMILY PROTEIN"/>
    <property type="match status" value="1"/>
</dbReference>
<dbReference type="AlphaFoldDB" id="A0AAW2WWB4"/>
<gene>
    <name evidence="3" type="ORF">Slati_1707700</name>
</gene>
<evidence type="ECO:0000313" key="3">
    <source>
        <dbReference type="EMBL" id="KAL0445798.1"/>
    </source>
</evidence>
<comment type="caution">
    <text evidence="3">The sequence shown here is derived from an EMBL/GenBank/DDBJ whole genome shotgun (WGS) entry which is preliminary data.</text>
</comment>
<evidence type="ECO:0000259" key="2">
    <source>
        <dbReference type="Pfam" id="PF07727"/>
    </source>
</evidence>
<feature type="region of interest" description="Disordered" evidence="1">
    <location>
        <begin position="20"/>
        <end position="42"/>
    </location>
</feature>
<proteinExistence type="predicted"/>
<evidence type="ECO:0000256" key="1">
    <source>
        <dbReference type="SAM" id="MobiDB-lite"/>
    </source>
</evidence>
<reference evidence="3" key="2">
    <citation type="journal article" date="2024" name="Plant">
        <title>Genomic evolution and insights into agronomic trait innovations of Sesamum species.</title>
        <authorList>
            <person name="Miao H."/>
            <person name="Wang L."/>
            <person name="Qu L."/>
            <person name="Liu H."/>
            <person name="Sun Y."/>
            <person name="Le M."/>
            <person name="Wang Q."/>
            <person name="Wei S."/>
            <person name="Zheng Y."/>
            <person name="Lin W."/>
            <person name="Duan Y."/>
            <person name="Cao H."/>
            <person name="Xiong S."/>
            <person name="Wang X."/>
            <person name="Wei L."/>
            <person name="Li C."/>
            <person name="Ma Q."/>
            <person name="Ju M."/>
            <person name="Zhao R."/>
            <person name="Li G."/>
            <person name="Mu C."/>
            <person name="Tian Q."/>
            <person name="Mei H."/>
            <person name="Zhang T."/>
            <person name="Gao T."/>
            <person name="Zhang H."/>
        </authorList>
    </citation>
    <scope>NUCLEOTIDE SEQUENCE</scope>
    <source>
        <strain evidence="3">KEN1</strain>
    </source>
</reference>
<reference evidence="3" key="1">
    <citation type="submission" date="2020-06" db="EMBL/GenBank/DDBJ databases">
        <authorList>
            <person name="Li T."/>
            <person name="Hu X."/>
            <person name="Zhang T."/>
            <person name="Song X."/>
            <person name="Zhang H."/>
            <person name="Dai N."/>
            <person name="Sheng W."/>
            <person name="Hou X."/>
            <person name="Wei L."/>
        </authorList>
    </citation>
    <scope>NUCLEOTIDE SEQUENCE</scope>
    <source>
        <strain evidence="3">KEN1</strain>
        <tissue evidence="3">Leaf</tissue>
    </source>
</reference>
<dbReference type="EMBL" id="JACGWN010000006">
    <property type="protein sequence ID" value="KAL0445798.1"/>
    <property type="molecule type" value="Genomic_DNA"/>
</dbReference>
<name>A0AAW2WWB4_9LAMI</name>
<dbReference type="PANTHER" id="PTHR43383">
    <property type="entry name" value="NODULIN 6"/>
    <property type="match status" value="1"/>
</dbReference>
<dbReference type="Pfam" id="PF07727">
    <property type="entry name" value="RVT_2"/>
    <property type="match status" value="1"/>
</dbReference>
<organism evidence="3">
    <name type="scientific">Sesamum latifolium</name>
    <dbReference type="NCBI Taxonomy" id="2727402"/>
    <lineage>
        <taxon>Eukaryota</taxon>
        <taxon>Viridiplantae</taxon>
        <taxon>Streptophyta</taxon>
        <taxon>Embryophyta</taxon>
        <taxon>Tracheophyta</taxon>
        <taxon>Spermatophyta</taxon>
        <taxon>Magnoliopsida</taxon>
        <taxon>eudicotyledons</taxon>
        <taxon>Gunneridae</taxon>
        <taxon>Pentapetalae</taxon>
        <taxon>asterids</taxon>
        <taxon>lamiids</taxon>
        <taxon>Lamiales</taxon>
        <taxon>Pedaliaceae</taxon>
        <taxon>Sesamum</taxon>
    </lineage>
</organism>
<sequence length="358" mass="41266">MQCSWKRVFHQITKRDEVLIEESSGEPPHNSTTSFEPTVHTDGVPILRRSTRESRVPERYGFVGLTSKLDNDPKTYGEAMSDINSDKWLEAMKSKMDSMGSNQVWTLIDLPKGVRPVGCKWVYKFKLGANGEVTAFKARLIAKGYTQRPGVDFEETYSPVAMVKSIRILLAIATWYDYEIWQMDVKTTFLNDFVEEEIFMDQPEGFTTVGEEQKVCRLQRSIYGLKQTFPSWNTHFDQVIRGYDFIKNDYDPCVYKKISGSSIAYLVLYVDDILLIGNDVKMLGDIKAWLSTQFSMKDMGEASYILGIKIYRDRSRRMLGLTQSSYIEKVLKRFRMEHSKRGVLPMRHGIKVVQKAVS</sequence>
<protein>
    <submittedName>
        <fullName evidence="3">Retrovirus-related Pol polyprotein from transposon TNT 1-94</fullName>
    </submittedName>
</protein>
<dbReference type="SUPFAM" id="SSF56672">
    <property type="entry name" value="DNA/RNA polymerases"/>
    <property type="match status" value="1"/>
</dbReference>
<accession>A0AAW2WWB4</accession>
<dbReference type="InterPro" id="IPR043502">
    <property type="entry name" value="DNA/RNA_pol_sf"/>
</dbReference>
<feature type="domain" description="Reverse transcriptase Ty1/copia-type" evidence="2">
    <location>
        <begin position="102"/>
        <end position="346"/>
    </location>
</feature>
<dbReference type="InterPro" id="IPR013103">
    <property type="entry name" value="RVT_2"/>
</dbReference>